<evidence type="ECO:0000313" key="2">
    <source>
        <dbReference type="Proteomes" id="UP000253383"/>
    </source>
</evidence>
<keyword evidence="2" id="KW-1185">Reference proteome</keyword>
<dbReference type="Proteomes" id="UP000253383">
    <property type="component" value="Unassembled WGS sequence"/>
</dbReference>
<accession>A0A368JEE6</accession>
<dbReference type="OrthoDB" id="1442094at2"/>
<gene>
    <name evidence="1" type="ORF">DUE52_29155</name>
</gene>
<reference evidence="1 2" key="1">
    <citation type="submission" date="2018-07" db="EMBL/GenBank/DDBJ databases">
        <title>Genome analysis of Larkinella rosea.</title>
        <authorList>
            <person name="Zhou Z."/>
            <person name="Wang G."/>
        </authorList>
    </citation>
    <scope>NUCLEOTIDE SEQUENCE [LARGE SCALE GENOMIC DNA]</scope>
    <source>
        <strain evidence="2">zzj9</strain>
    </source>
</reference>
<evidence type="ECO:0000313" key="1">
    <source>
        <dbReference type="EMBL" id="RCR66049.1"/>
    </source>
</evidence>
<protein>
    <submittedName>
        <fullName evidence="1">Uncharacterized protein</fullName>
    </submittedName>
</protein>
<comment type="caution">
    <text evidence="1">The sequence shown here is derived from an EMBL/GenBank/DDBJ whole genome shotgun (WGS) entry which is preliminary data.</text>
</comment>
<name>A0A368JEE6_9BACT</name>
<dbReference type="AlphaFoldDB" id="A0A368JEE6"/>
<dbReference type="EMBL" id="QOWE01000032">
    <property type="protein sequence ID" value="RCR66049.1"/>
    <property type="molecule type" value="Genomic_DNA"/>
</dbReference>
<organism evidence="1 2">
    <name type="scientific">Larkinella punicea</name>
    <dbReference type="NCBI Taxonomy" id="2315727"/>
    <lineage>
        <taxon>Bacteria</taxon>
        <taxon>Pseudomonadati</taxon>
        <taxon>Bacteroidota</taxon>
        <taxon>Cytophagia</taxon>
        <taxon>Cytophagales</taxon>
        <taxon>Spirosomataceae</taxon>
        <taxon>Larkinella</taxon>
    </lineage>
</organism>
<sequence length="117" mass="13252">MSNTLPLTELFASSKGATYQCDTTNRIIIQFGEARVSLRISDFLTFKKRVDSVDIHTMIFNTDDAYDVEIIDAPRTGHLFVLSLCDLIALRDLLAGTRFVLDLNTLLNERIYSSLVY</sequence>
<proteinExistence type="predicted"/>